<dbReference type="KEGG" id="blq:L21SP5_01194"/>
<evidence type="ECO:0008006" key="3">
    <source>
        <dbReference type="Google" id="ProtNLM"/>
    </source>
</evidence>
<dbReference type="EMBL" id="CP013118">
    <property type="protein sequence ID" value="ALO14849.1"/>
    <property type="molecule type" value="Genomic_DNA"/>
</dbReference>
<dbReference type="Gene3D" id="3.60.40.10">
    <property type="entry name" value="PPM-type phosphatase domain"/>
    <property type="match status" value="1"/>
</dbReference>
<dbReference type="InterPro" id="IPR036457">
    <property type="entry name" value="PPM-type-like_dom_sf"/>
</dbReference>
<accession>A0A0S2HXQ0</accession>
<keyword evidence="2" id="KW-1185">Reference proteome</keyword>
<proteinExistence type="predicted"/>
<reference evidence="1 2" key="1">
    <citation type="submission" date="2015-11" db="EMBL/GenBank/DDBJ databases">
        <title>Description and complete genome sequence of a novel strain predominating in hypersaline microbial mats and representing a new family of the Bacteriodetes phylum.</title>
        <authorList>
            <person name="Spring S."/>
            <person name="Bunk B."/>
            <person name="Sproer C."/>
            <person name="Klenk H.-P."/>
        </authorList>
    </citation>
    <scope>NUCLEOTIDE SEQUENCE [LARGE SCALE GENOMIC DNA]</scope>
    <source>
        <strain evidence="1 2">L21-Spi-D4</strain>
    </source>
</reference>
<dbReference type="OrthoDB" id="1109395at2"/>
<dbReference type="AlphaFoldDB" id="A0A0S2HXQ0"/>
<protein>
    <recommendedName>
        <fullName evidence="3">Stage II sporulation protein E (SpoIIE)</fullName>
    </recommendedName>
</protein>
<gene>
    <name evidence="1" type="ORF">L21SP5_01194</name>
</gene>
<dbReference type="Proteomes" id="UP000064893">
    <property type="component" value="Chromosome"/>
</dbReference>
<evidence type="ECO:0000313" key="2">
    <source>
        <dbReference type="Proteomes" id="UP000064893"/>
    </source>
</evidence>
<name>A0A0S2HXQ0_9BACT</name>
<evidence type="ECO:0000313" key="1">
    <source>
        <dbReference type="EMBL" id="ALO14849.1"/>
    </source>
</evidence>
<sequence length="69" mass="8043">MLYTFSDGYQDQFGGEKLTKFKIKRLKELFAEISNKPIAEQKQILDNTITSWMGDEPQLDDILMMGIRI</sequence>
<organism evidence="1 2">
    <name type="scientific">Salinivirga cyanobacteriivorans</name>
    <dbReference type="NCBI Taxonomy" id="1307839"/>
    <lineage>
        <taxon>Bacteria</taxon>
        <taxon>Pseudomonadati</taxon>
        <taxon>Bacteroidota</taxon>
        <taxon>Bacteroidia</taxon>
        <taxon>Bacteroidales</taxon>
        <taxon>Salinivirgaceae</taxon>
        <taxon>Salinivirga</taxon>
    </lineage>
</organism>
<dbReference type="STRING" id="1307839.L21SP5_01194"/>